<feature type="transmembrane region" description="Helical" evidence="2">
    <location>
        <begin position="94"/>
        <end position="115"/>
    </location>
</feature>
<evidence type="ECO:0000256" key="2">
    <source>
        <dbReference type="SAM" id="Phobius"/>
    </source>
</evidence>
<organism evidence="3 4">
    <name type="scientific">Bodo saltans</name>
    <name type="common">Flagellated protozoan</name>
    <dbReference type="NCBI Taxonomy" id="75058"/>
    <lineage>
        <taxon>Eukaryota</taxon>
        <taxon>Discoba</taxon>
        <taxon>Euglenozoa</taxon>
        <taxon>Kinetoplastea</taxon>
        <taxon>Metakinetoplastina</taxon>
        <taxon>Eubodonida</taxon>
        <taxon>Bodonidae</taxon>
        <taxon>Bodo</taxon>
    </lineage>
</organism>
<name>A0A0S4JA07_BODSA</name>
<proteinExistence type="predicted"/>
<feature type="transmembrane region" description="Helical" evidence="2">
    <location>
        <begin position="204"/>
        <end position="222"/>
    </location>
</feature>
<feature type="transmembrane region" description="Helical" evidence="2">
    <location>
        <begin position="234"/>
        <end position="251"/>
    </location>
</feature>
<feature type="region of interest" description="Disordered" evidence="1">
    <location>
        <begin position="400"/>
        <end position="429"/>
    </location>
</feature>
<protein>
    <submittedName>
        <fullName evidence="3">DGF-1-like protein, putative</fullName>
    </submittedName>
</protein>
<feature type="compositionally biased region" description="Low complexity" evidence="1">
    <location>
        <begin position="413"/>
        <end position="429"/>
    </location>
</feature>
<evidence type="ECO:0000256" key="1">
    <source>
        <dbReference type="SAM" id="MobiDB-lite"/>
    </source>
</evidence>
<dbReference type="AlphaFoldDB" id="A0A0S4JA07"/>
<dbReference type="EMBL" id="CYKH01001407">
    <property type="protein sequence ID" value="CUG86943.1"/>
    <property type="molecule type" value="Genomic_DNA"/>
</dbReference>
<feature type="transmembrane region" description="Helical" evidence="2">
    <location>
        <begin position="47"/>
        <end position="73"/>
    </location>
</feature>
<keyword evidence="4" id="KW-1185">Reference proteome</keyword>
<gene>
    <name evidence="3" type="ORF">BSAL_07540</name>
</gene>
<keyword evidence="2" id="KW-1133">Transmembrane helix</keyword>
<feature type="transmembrane region" description="Helical" evidence="2">
    <location>
        <begin position="286"/>
        <end position="305"/>
    </location>
</feature>
<accession>A0A0S4JA07</accession>
<evidence type="ECO:0000313" key="4">
    <source>
        <dbReference type="Proteomes" id="UP000051952"/>
    </source>
</evidence>
<keyword evidence="2" id="KW-0812">Transmembrane</keyword>
<dbReference type="VEuPathDB" id="TriTrypDB:BSAL_07540"/>
<feature type="transmembrane region" description="Helical" evidence="2">
    <location>
        <begin position="260"/>
        <end position="280"/>
    </location>
</feature>
<feature type="transmembrane region" description="Helical" evidence="2">
    <location>
        <begin position="127"/>
        <end position="145"/>
    </location>
</feature>
<reference evidence="4" key="1">
    <citation type="submission" date="2015-09" db="EMBL/GenBank/DDBJ databases">
        <authorList>
            <consortium name="Pathogen Informatics"/>
        </authorList>
    </citation>
    <scope>NUCLEOTIDE SEQUENCE [LARGE SCALE GENOMIC DNA]</scope>
    <source>
        <strain evidence="4">Lake Konstanz</strain>
    </source>
</reference>
<evidence type="ECO:0000313" key="3">
    <source>
        <dbReference type="EMBL" id="CUG86943.1"/>
    </source>
</evidence>
<keyword evidence="2" id="KW-0472">Membrane</keyword>
<dbReference type="Proteomes" id="UP000051952">
    <property type="component" value="Unassembled WGS sequence"/>
</dbReference>
<sequence>MLTGDASSASALQTLAVLAMSPCSQPTSKQSMSSLRALGPLPVGIDGYAGVVVGNLVIAASVALVQLVVIRLLMSSKRVGSFAEGCEKCRAPSMTIAAFFSFYQGTFYAASQLMARPGMDDGERGGGAVAFVFVFAAPFAVVWLCRTQLPRMCIAYEYQRSRLYHQLYAGPVAYVMLPQSRIEPAHLRRRFSTLVASYCKPHDLLPVLPVSIPFLLSILALWNPESNGECMTFFILALVIHVAVCIGVLVLRPFRLRYDLPLFSCGIAVNAAFVVLSIFALQDPRFLAPVVTFALLVVQIILQVVKMMLRLWNLRLEELLEAVPTYQTWVIGCSESADVKCGQVFSECDDNDVMNLLALTLMDGEGYGRHHYEDPTEDDNNPHSQLLQLLPIHTSASHHAATTASSYEERGASHSAAAAAAGDDTSSDGNELVMALGSLSKVDEELNLHDELRLWRSRDRTR</sequence>